<proteinExistence type="predicted"/>
<evidence type="ECO:0008006" key="3">
    <source>
        <dbReference type="Google" id="ProtNLM"/>
    </source>
</evidence>
<accession>A0A1P8F6T1</accession>
<dbReference type="EMBL" id="CP018258">
    <property type="protein sequence ID" value="APV44173.1"/>
    <property type="molecule type" value="Genomic_DNA"/>
</dbReference>
<evidence type="ECO:0000313" key="2">
    <source>
        <dbReference type="Proteomes" id="UP000185934"/>
    </source>
</evidence>
<evidence type="ECO:0000313" key="1">
    <source>
        <dbReference type="EMBL" id="APV44173.1"/>
    </source>
</evidence>
<reference evidence="2" key="1">
    <citation type="submission" date="2016-11" db="EMBL/GenBank/DDBJ databases">
        <title>Dehalogenimonas formicexedens sp. nov., a chlorinated alkane respiring bacterium isolated from contaminated groundwater.</title>
        <authorList>
            <person name="Key T.A."/>
            <person name="Bowman K.S."/>
            <person name="Lee I."/>
            <person name="Chun J."/>
            <person name="Albuquerque L."/>
            <person name="da Costa M.S."/>
            <person name="Rainey F.A."/>
            <person name="Moe W.M."/>
        </authorList>
    </citation>
    <scope>NUCLEOTIDE SEQUENCE [LARGE SCALE GENOMIC DNA]</scope>
    <source>
        <strain evidence="2">NSZ-14</strain>
    </source>
</reference>
<dbReference type="AlphaFoldDB" id="A0A1P8F6T1"/>
<dbReference type="RefSeq" id="WP_076003904.1">
    <property type="nucleotide sequence ID" value="NZ_CP018258.1"/>
</dbReference>
<keyword evidence="2" id="KW-1185">Reference proteome</keyword>
<sequence length="251" mass="28553">MTVSKIGAYREELKKLRHWEPYLLAHSGLPGPRGNLELARAVFEEGDEALFDGFLSFTPDKAPANSPGEFLHFCGVYGLGKYLSKTNDSIWEQLKTFASDPWWRTREAVAMALQSYGDRDIDDLTAKVEVWAGGNRYQQRAAAATLCEPRLLQRPDVAGKVIDILDTITGTMVTATDRREESFKVLRQALGYCWSVAVAAVPLRGKSAMEKWLVKLEPDIRRIMKDNLSKNRLIKMDACWVERWRRELSKE</sequence>
<dbReference type="Proteomes" id="UP000185934">
    <property type="component" value="Chromosome"/>
</dbReference>
<dbReference type="STRING" id="1839801.Dform_00827"/>
<organism evidence="1 2">
    <name type="scientific">Dehalogenimonas formicexedens</name>
    <dbReference type="NCBI Taxonomy" id="1839801"/>
    <lineage>
        <taxon>Bacteria</taxon>
        <taxon>Bacillati</taxon>
        <taxon>Chloroflexota</taxon>
        <taxon>Dehalococcoidia</taxon>
        <taxon>Dehalococcoidales</taxon>
        <taxon>Dehalococcoidaceae</taxon>
        <taxon>Dehalogenimonas</taxon>
    </lineage>
</organism>
<dbReference type="OrthoDB" id="154709at2"/>
<name>A0A1P8F6T1_9CHLR</name>
<protein>
    <recommendedName>
        <fullName evidence="3">HEAT repeat domain-containing protein</fullName>
    </recommendedName>
</protein>
<gene>
    <name evidence="1" type="ORF">Dform_00827</name>
</gene>
<dbReference type="KEGG" id="dfo:Dform_00827"/>